<dbReference type="Proteomes" id="UP001164929">
    <property type="component" value="Chromosome 19"/>
</dbReference>
<feature type="compositionally biased region" description="Acidic residues" evidence="1">
    <location>
        <begin position="28"/>
        <end position="43"/>
    </location>
</feature>
<feature type="compositionally biased region" description="Basic and acidic residues" evidence="1">
    <location>
        <begin position="12"/>
        <end position="27"/>
    </location>
</feature>
<organism evidence="2 3">
    <name type="scientific">Populus alba x Populus x berolinensis</name>
    <dbReference type="NCBI Taxonomy" id="444605"/>
    <lineage>
        <taxon>Eukaryota</taxon>
        <taxon>Viridiplantae</taxon>
        <taxon>Streptophyta</taxon>
        <taxon>Embryophyta</taxon>
        <taxon>Tracheophyta</taxon>
        <taxon>Spermatophyta</taxon>
        <taxon>Magnoliopsida</taxon>
        <taxon>eudicotyledons</taxon>
        <taxon>Gunneridae</taxon>
        <taxon>Pentapetalae</taxon>
        <taxon>rosids</taxon>
        <taxon>fabids</taxon>
        <taxon>Malpighiales</taxon>
        <taxon>Salicaceae</taxon>
        <taxon>Saliceae</taxon>
        <taxon>Populus</taxon>
    </lineage>
</organism>
<protein>
    <submittedName>
        <fullName evidence="2">Uncharacterized protein</fullName>
    </submittedName>
</protein>
<evidence type="ECO:0000313" key="3">
    <source>
        <dbReference type="Proteomes" id="UP001164929"/>
    </source>
</evidence>
<evidence type="ECO:0000256" key="1">
    <source>
        <dbReference type="SAM" id="MobiDB-lite"/>
    </source>
</evidence>
<proteinExistence type="predicted"/>
<feature type="region of interest" description="Disordered" evidence="1">
    <location>
        <begin position="1"/>
        <end position="49"/>
    </location>
</feature>
<sequence length="76" mass="8761">MRAKSSQPAQLENKKLRAETERVKAEDFDAEEGEPLEEEDELFDQGKDKTSEERRIAICIFDEHCKEAALKKAPPR</sequence>
<name>A0AAD6PNR0_9ROSI</name>
<dbReference type="AlphaFoldDB" id="A0AAD6PNR0"/>
<accession>A0AAD6PNR0</accession>
<gene>
    <name evidence="2" type="ORF">NC653_041046</name>
</gene>
<evidence type="ECO:0000313" key="2">
    <source>
        <dbReference type="EMBL" id="KAJ6951774.1"/>
    </source>
</evidence>
<dbReference type="EMBL" id="JAQIZT010000019">
    <property type="protein sequence ID" value="KAJ6951774.1"/>
    <property type="molecule type" value="Genomic_DNA"/>
</dbReference>
<feature type="compositionally biased region" description="Polar residues" evidence="1">
    <location>
        <begin position="1"/>
        <end position="10"/>
    </location>
</feature>
<keyword evidence="3" id="KW-1185">Reference proteome</keyword>
<comment type="caution">
    <text evidence="2">The sequence shown here is derived from an EMBL/GenBank/DDBJ whole genome shotgun (WGS) entry which is preliminary data.</text>
</comment>
<reference evidence="2" key="1">
    <citation type="journal article" date="2023" name="Mol. Ecol. Resour.">
        <title>Chromosome-level genome assembly of a triploid poplar Populus alba 'Berolinensis'.</title>
        <authorList>
            <person name="Chen S."/>
            <person name="Yu Y."/>
            <person name="Wang X."/>
            <person name="Wang S."/>
            <person name="Zhang T."/>
            <person name="Zhou Y."/>
            <person name="He R."/>
            <person name="Meng N."/>
            <person name="Wang Y."/>
            <person name="Liu W."/>
            <person name="Liu Z."/>
            <person name="Liu J."/>
            <person name="Guo Q."/>
            <person name="Huang H."/>
            <person name="Sederoff R.R."/>
            <person name="Wang G."/>
            <person name="Qu G."/>
            <person name="Chen S."/>
        </authorList>
    </citation>
    <scope>NUCLEOTIDE SEQUENCE</scope>
    <source>
        <strain evidence="2">SC-2020</strain>
    </source>
</reference>